<proteinExistence type="predicted"/>
<sequence>MGGIPNDSVLSHEDWEDLVIAAESAGRQSARELAQRCTAWELGRTGQVWVQVQPADSPVASWLYSTGRSIRDDQGALVSISLSPHDFPSASAPVAKARSLLVRRAYAEAYCNVLIQEAGVIAEVLTLPDQAPPRDPETARRKEHP</sequence>
<organism evidence="1 2">
    <name type="scientific">Halosaccharopolyspora lacisalsi</name>
    <dbReference type="NCBI Taxonomy" id="1000566"/>
    <lineage>
        <taxon>Bacteria</taxon>
        <taxon>Bacillati</taxon>
        <taxon>Actinomycetota</taxon>
        <taxon>Actinomycetes</taxon>
        <taxon>Pseudonocardiales</taxon>
        <taxon>Pseudonocardiaceae</taxon>
        <taxon>Halosaccharopolyspora</taxon>
    </lineage>
</organism>
<accession>A0A839DUV9</accession>
<reference evidence="1 2" key="1">
    <citation type="submission" date="2020-07" db="EMBL/GenBank/DDBJ databases">
        <title>Sequencing the genomes of 1000 actinobacteria strains.</title>
        <authorList>
            <person name="Klenk H.-P."/>
        </authorList>
    </citation>
    <scope>NUCLEOTIDE SEQUENCE [LARGE SCALE GENOMIC DNA]</scope>
    <source>
        <strain evidence="1 2">DSM 45975</strain>
    </source>
</reference>
<dbReference type="AlphaFoldDB" id="A0A839DUV9"/>
<protein>
    <submittedName>
        <fullName evidence="1">Uncharacterized protein</fullName>
    </submittedName>
</protein>
<gene>
    <name evidence="1" type="ORF">FHX42_002180</name>
</gene>
<keyword evidence="2" id="KW-1185">Reference proteome</keyword>
<dbReference type="Proteomes" id="UP000569329">
    <property type="component" value="Unassembled WGS sequence"/>
</dbReference>
<name>A0A839DUV9_9PSEU</name>
<dbReference type="RefSeq" id="WP_182544031.1">
    <property type="nucleotide sequence ID" value="NZ_JACGWZ010000002.1"/>
</dbReference>
<evidence type="ECO:0000313" key="1">
    <source>
        <dbReference type="EMBL" id="MBA8824833.1"/>
    </source>
</evidence>
<comment type="caution">
    <text evidence="1">The sequence shown here is derived from an EMBL/GenBank/DDBJ whole genome shotgun (WGS) entry which is preliminary data.</text>
</comment>
<evidence type="ECO:0000313" key="2">
    <source>
        <dbReference type="Proteomes" id="UP000569329"/>
    </source>
</evidence>
<dbReference type="EMBL" id="JACGWZ010000002">
    <property type="protein sequence ID" value="MBA8824833.1"/>
    <property type="molecule type" value="Genomic_DNA"/>
</dbReference>